<reference evidence="8 9" key="1">
    <citation type="submission" date="2019-11" db="EMBL/GenBank/DDBJ databases">
        <authorList>
            <person name="Zheng R.K."/>
            <person name="Sun C.M."/>
        </authorList>
    </citation>
    <scope>NUCLEOTIDE SEQUENCE [LARGE SCALE GENOMIC DNA]</scope>
    <source>
        <strain evidence="8 9">WC007</strain>
    </source>
</reference>
<dbReference type="InterPro" id="IPR013078">
    <property type="entry name" value="His_Pase_superF_clade-1"/>
</dbReference>
<keyword evidence="4" id="KW-0324">Glycolysis</keyword>
<dbReference type="GO" id="GO:0004619">
    <property type="term" value="F:phosphoglycerate mutase activity"/>
    <property type="evidence" value="ECO:0007669"/>
    <property type="project" value="UniProtKB-EC"/>
</dbReference>
<evidence type="ECO:0000256" key="3">
    <source>
        <dbReference type="ARBA" id="ARBA00022432"/>
    </source>
</evidence>
<accession>A0A6I6JWT0</accession>
<evidence type="ECO:0000313" key="9">
    <source>
        <dbReference type="Proteomes" id="UP000428260"/>
    </source>
</evidence>
<dbReference type="SMART" id="SM00855">
    <property type="entry name" value="PGAM"/>
    <property type="match status" value="1"/>
</dbReference>
<dbReference type="SUPFAM" id="SSF53254">
    <property type="entry name" value="Phosphoglycerate mutase-like"/>
    <property type="match status" value="1"/>
</dbReference>
<comment type="similarity">
    <text evidence="1">Belongs to the phosphoglycerate mutase family. BPG-dependent PGAM subfamily.</text>
</comment>
<sequence>MAKLILMRHGDYVWHNKNVFTGWFDVPLSSTGIIEALKTGAKTSEIKFDIVVTSMQIRAIEAAMIALTQNKSKKMPVLISENKKIDDWIISNSKSMEESIIPVFRNWHLNEQCELPTRDKTVVSGEYGIEYLNKWCYCYDQPLENVECMRDTAKRVIPFFRKKIIPQLEKDKNVLISAHNNSLRLIVMVIENHTEKEIYDLEIPADSPFIYEMANGKIMKK</sequence>
<dbReference type="InterPro" id="IPR005952">
    <property type="entry name" value="Phosphogly_mut1"/>
</dbReference>
<organism evidence="8 9">
    <name type="scientific">Maribellus comscasis</name>
    <dbReference type="NCBI Taxonomy" id="2681766"/>
    <lineage>
        <taxon>Bacteria</taxon>
        <taxon>Pseudomonadati</taxon>
        <taxon>Bacteroidota</taxon>
        <taxon>Bacteroidia</taxon>
        <taxon>Marinilabiliales</taxon>
        <taxon>Prolixibacteraceae</taxon>
        <taxon>Maribellus</taxon>
    </lineage>
</organism>
<keyword evidence="3" id="KW-0312">Gluconeogenesis</keyword>
<dbReference type="Gene3D" id="3.40.50.1240">
    <property type="entry name" value="Phosphoglycerate mutase-like"/>
    <property type="match status" value="1"/>
</dbReference>
<keyword evidence="5" id="KW-0413">Isomerase</keyword>
<feature type="binding site" evidence="6">
    <location>
        <position position="58"/>
    </location>
    <ligand>
        <name>substrate</name>
    </ligand>
</feature>
<dbReference type="InterPro" id="IPR029033">
    <property type="entry name" value="His_PPase_superfam"/>
</dbReference>
<name>A0A6I6JWT0_9BACT</name>
<dbReference type="Pfam" id="PF00300">
    <property type="entry name" value="His_Phos_1"/>
    <property type="match status" value="1"/>
</dbReference>
<evidence type="ECO:0000256" key="5">
    <source>
        <dbReference type="ARBA" id="ARBA00023235"/>
    </source>
</evidence>
<dbReference type="EMBL" id="CP046401">
    <property type="protein sequence ID" value="QGY47586.1"/>
    <property type="molecule type" value="Genomic_DNA"/>
</dbReference>
<dbReference type="GO" id="GO:0006094">
    <property type="term" value="P:gluconeogenesis"/>
    <property type="evidence" value="ECO:0007669"/>
    <property type="project" value="UniProtKB-KW"/>
</dbReference>
<dbReference type="PANTHER" id="PTHR11931">
    <property type="entry name" value="PHOSPHOGLYCERATE MUTASE"/>
    <property type="match status" value="1"/>
</dbReference>
<dbReference type="Proteomes" id="UP000428260">
    <property type="component" value="Chromosome"/>
</dbReference>
<gene>
    <name evidence="8" type="ORF">GM418_29130</name>
</gene>
<evidence type="ECO:0000256" key="7">
    <source>
        <dbReference type="PIRSR" id="PIRSR613078-3"/>
    </source>
</evidence>
<proteinExistence type="inferred from homology"/>
<evidence type="ECO:0000256" key="2">
    <source>
        <dbReference type="ARBA" id="ARBA00012028"/>
    </source>
</evidence>
<feature type="binding site" evidence="6">
    <location>
        <begin position="21"/>
        <end position="22"/>
    </location>
    <ligand>
        <name>substrate</name>
    </ligand>
</feature>
<evidence type="ECO:0000256" key="6">
    <source>
        <dbReference type="PIRSR" id="PIRSR613078-2"/>
    </source>
</evidence>
<dbReference type="AlphaFoldDB" id="A0A6I6JWT0"/>
<evidence type="ECO:0000313" key="8">
    <source>
        <dbReference type="EMBL" id="QGY47586.1"/>
    </source>
</evidence>
<dbReference type="EC" id="5.4.2.11" evidence="2"/>
<feature type="site" description="Transition state stabilizer" evidence="7">
    <location>
        <position position="179"/>
    </location>
</feature>
<dbReference type="GO" id="GO:0006096">
    <property type="term" value="P:glycolytic process"/>
    <property type="evidence" value="ECO:0007669"/>
    <property type="project" value="UniProtKB-KW"/>
</dbReference>
<evidence type="ECO:0000256" key="1">
    <source>
        <dbReference type="ARBA" id="ARBA00006717"/>
    </source>
</evidence>
<evidence type="ECO:0000256" key="4">
    <source>
        <dbReference type="ARBA" id="ARBA00023152"/>
    </source>
</evidence>
<dbReference type="CDD" id="cd07067">
    <property type="entry name" value="HP_PGM_like"/>
    <property type="match status" value="1"/>
</dbReference>
<dbReference type="RefSeq" id="WP_158871613.1">
    <property type="nucleotide sequence ID" value="NZ_CP046401.1"/>
</dbReference>
<keyword evidence="9" id="KW-1185">Reference proteome</keyword>
<dbReference type="KEGG" id="mcos:GM418_29130"/>
<protein>
    <recommendedName>
        <fullName evidence="2">phosphoglycerate mutase (2,3-diphosphoglycerate-dependent)</fullName>
        <ecNumber evidence="2">5.4.2.11</ecNumber>
    </recommendedName>
</protein>